<dbReference type="PANTHER" id="PTHR24363:SF0">
    <property type="entry name" value="SERINE_THREONINE KINASE LIKE DOMAIN CONTAINING 1"/>
    <property type="match status" value="1"/>
</dbReference>
<dbReference type="InterPro" id="IPR031634">
    <property type="entry name" value="PknG_rubred"/>
</dbReference>
<dbReference type="RefSeq" id="WP_378400768.1">
    <property type="nucleotide sequence ID" value="NZ_JBHTCS010000001.1"/>
</dbReference>
<evidence type="ECO:0000256" key="2">
    <source>
        <dbReference type="ARBA" id="ARBA00014676"/>
    </source>
</evidence>
<evidence type="ECO:0000256" key="6">
    <source>
        <dbReference type="ARBA" id="ARBA00022777"/>
    </source>
</evidence>
<dbReference type="Proteomes" id="UP001596484">
    <property type="component" value="Unassembled WGS sequence"/>
</dbReference>
<dbReference type="PROSITE" id="PS00108">
    <property type="entry name" value="PROTEIN_KINASE_ST"/>
    <property type="match status" value="1"/>
</dbReference>
<dbReference type="InterPro" id="IPR011009">
    <property type="entry name" value="Kinase-like_dom_sf"/>
</dbReference>
<evidence type="ECO:0000256" key="10">
    <source>
        <dbReference type="SAM" id="MobiDB-lite"/>
    </source>
</evidence>
<name>A0ABW2RS95_9NOCA</name>
<dbReference type="Gene3D" id="1.10.510.10">
    <property type="entry name" value="Transferase(Phosphotransferase) domain 1"/>
    <property type="match status" value="1"/>
</dbReference>
<dbReference type="EC" id="2.7.11.1" evidence="1"/>
<dbReference type="InterPro" id="IPR008271">
    <property type="entry name" value="Ser/Thr_kinase_AS"/>
</dbReference>
<dbReference type="SUPFAM" id="SSF48452">
    <property type="entry name" value="TPR-like"/>
    <property type="match status" value="1"/>
</dbReference>
<evidence type="ECO:0000259" key="11">
    <source>
        <dbReference type="PROSITE" id="PS50011"/>
    </source>
</evidence>
<dbReference type="InterPro" id="IPR011990">
    <property type="entry name" value="TPR-like_helical_dom_sf"/>
</dbReference>
<dbReference type="InterPro" id="IPR001245">
    <property type="entry name" value="Ser-Thr/Tyr_kinase_cat_dom"/>
</dbReference>
<reference evidence="13" key="1">
    <citation type="journal article" date="2019" name="Int. J. Syst. Evol. Microbiol.">
        <title>The Global Catalogue of Microorganisms (GCM) 10K type strain sequencing project: providing services to taxonomists for standard genome sequencing and annotation.</title>
        <authorList>
            <consortium name="The Broad Institute Genomics Platform"/>
            <consortium name="The Broad Institute Genome Sequencing Center for Infectious Disease"/>
            <person name="Wu L."/>
            <person name="Ma J."/>
        </authorList>
    </citation>
    <scope>NUCLEOTIDE SEQUENCE [LARGE SCALE GENOMIC DNA]</scope>
    <source>
        <strain evidence="13">ICMP 19430</strain>
    </source>
</reference>
<organism evidence="12 13">
    <name type="scientific">Rhodococcus daqingensis</name>
    <dbReference type="NCBI Taxonomy" id="2479363"/>
    <lineage>
        <taxon>Bacteria</taxon>
        <taxon>Bacillati</taxon>
        <taxon>Actinomycetota</taxon>
        <taxon>Actinomycetes</taxon>
        <taxon>Mycobacteriales</taxon>
        <taxon>Nocardiaceae</taxon>
        <taxon>Rhodococcus</taxon>
    </lineage>
</organism>
<sequence length="767" mass="82758">MPERTQASSPEPSERTQASVPEASGRTQASAPEASGRTQATAPETSAPARTTGRGSRSQRSRTSVRRRLGGGLVEVPPVTAVEPSQAVMVDPVVAENKRFCWKCGKPVGRRGPTGAGASAGTCPSCGTVFDFTPLLAPGDMVGGQYEVQGCIAHGGLGWIYLAIDRNVSDRWVVLKGLLHFGDSEAQAVALAERQFLAEVAHPSIVKIFNFVEHPRPDGSSMGYIVMEYVAGHSLRDVLSTHKRPERIPIEQAIAYVLEILPALGYLHSVGLVYNDLKPENIMITDDQLKLIDLGAVAGIEDYGYLYGTPGYQAPEILKTGPTIASDIYTVGRTLAVLTLQMPSDKGKYLDGLPDPEQAPLLAEYEFFHRLLLRATAADPDQRFRSAEEMTSQLTGVLREILAQQTNEERPGLSELFSPQRTTFGTDEAVLQTDVYVDGRTHAPTLSGREITAALAVPLINPSDPSAALLAAAVHAEPDQTLDAIRHARANGLERTVDGRAGFTAEIALAEAKAHLDLGDAAEASRVLGSLSAAKGSNWRIDWYSGMASLLGAEYEQAMSHFEAVLEALPGEIAPKLALAATAELILQHWDTDEPEQWRGYAEKYYRTVWRTDRSLVSAAFGLARQLADRGDIAGAIAALDQVPPSSRHFNVARMTSVLTLLSGAPIDEICETAIREAARRVNSLPANEGRALQMRTLVLGTALDWVLRGHVAKAQLEPILGVTFSEQGLRAGTEAGLRALARNAEDRRHRYTLVDLANSIRPKSLI</sequence>
<keyword evidence="7" id="KW-0067">ATP-binding</keyword>
<evidence type="ECO:0000256" key="5">
    <source>
        <dbReference type="ARBA" id="ARBA00022741"/>
    </source>
</evidence>
<feature type="region of interest" description="Disordered" evidence="10">
    <location>
        <begin position="1"/>
        <end position="72"/>
    </location>
</feature>
<keyword evidence="5" id="KW-0547">Nucleotide-binding</keyword>
<comment type="catalytic activity">
    <reaction evidence="8">
        <text>L-threonyl-[protein] + ATP = O-phospho-L-threonyl-[protein] + ADP + H(+)</text>
        <dbReference type="Rhea" id="RHEA:46608"/>
        <dbReference type="Rhea" id="RHEA-COMP:11060"/>
        <dbReference type="Rhea" id="RHEA-COMP:11605"/>
        <dbReference type="ChEBI" id="CHEBI:15378"/>
        <dbReference type="ChEBI" id="CHEBI:30013"/>
        <dbReference type="ChEBI" id="CHEBI:30616"/>
        <dbReference type="ChEBI" id="CHEBI:61977"/>
        <dbReference type="ChEBI" id="CHEBI:456216"/>
        <dbReference type="EC" id="2.7.11.1"/>
    </reaction>
</comment>
<keyword evidence="6" id="KW-0418">Kinase</keyword>
<keyword evidence="3" id="KW-0723">Serine/threonine-protein kinase</keyword>
<gene>
    <name evidence="12" type="ORF">ACFQS9_00110</name>
</gene>
<evidence type="ECO:0000256" key="9">
    <source>
        <dbReference type="ARBA" id="ARBA00048679"/>
    </source>
</evidence>
<keyword evidence="13" id="KW-1185">Reference proteome</keyword>
<feature type="domain" description="Protein kinase" evidence="11">
    <location>
        <begin position="146"/>
        <end position="424"/>
    </location>
</feature>
<dbReference type="Gene3D" id="1.25.40.10">
    <property type="entry name" value="Tetratricopeptide repeat domain"/>
    <property type="match status" value="2"/>
</dbReference>
<feature type="compositionally biased region" description="Basic residues" evidence="10">
    <location>
        <begin position="57"/>
        <end position="69"/>
    </location>
</feature>
<evidence type="ECO:0000313" key="12">
    <source>
        <dbReference type="EMBL" id="MFC7446283.1"/>
    </source>
</evidence>
<dbReference type="EMBL" id="JBHTCS010000001">
    <property type="protein sequence ID" value="MFC7446283.1"/>
    <property type="molecule type" value="Genomic_DNA"/>
</dbReference>
<protein>
    <recommendedName>
        <fullName evidence="2">Serine/threonine-protein kinase PknG</fullName>
        <ecNumber evidence="1">2.7.11.1</ecNumber>
    </recommendedName>
</protein>
<accession>A0ABW2RS95</accession>
<comment type="catalytic activity">
    <reaction evidence="9">
        <text>L-seryl-[protein] + ATP = O-phospho-L-seryl-[protein] + ADP + H(+)</text>
        <dbReference type="Rhea" id="RHEA:17989"/>
        <dbReference type="Rhea" id="RHEA-COMP:9863"/>
        <dbReference type="Rhea" id="RHEA-COMP:11604"/>
        <dbReference type="ChEBI" id="CHEBI:15378"/>
        <dbReference type="ChEBI" id="CHEBI:29999"/>
        <dbReference type="ChEBI" id="CHEBI:30616"/>
        <dbReference type="ChEBI" id="CHEBI:83421"/>
        <dbReference type="ChEBI" id="CHEBI:456216"/>
        <dbReference type="EC" id="2.7.11.1"/>
    </reaction>
</comment>
<dbReference type="PROSITE" id="PS50011">
    <property type="entry name" value="PROTEIN_KINASE_DOM"/>
    <property type="match status" value="1"/>
</dbReference>
<evidence type="ECO:0000256" key="1">
    <source>
        <dbReference type="ARBA" id="ARBA00012513"/>
    </source>
</evidence>
<dbReference type="Pfam" id="PF16918">
    <property type="entry name" value="PknG_TPR"/>
    <property type="match status" value="1"/>
</dbReference>
<dbReference type="PANTHER" id="PTHR24363">
    <property type="entry name" value="SERINE/THREONINE PROTEIN KINASE"/>
    <property type="match status" value="1"/>
</dbReference>
<evidence type="ECO:0000256" key="3">
    <source>
        <dbReference type="ARBA" id="ARBA00022527"/>
    </source>
</evidence>
<evidence type="ECO:0000256" key="8">
    <source>
        <dbReference type="ARBA" id="ARBA00047899"/>
    </source>
</evidence>
<dbReference type="SMART" id="SM00220">
    <property type="entry name" value="S_TKc"/>
    <property type="match status" value="1"/>
</dbReference>
<dbReference type="Gene3D" id="3.30.200.20">
    <property type="entry name" value="Phosphorylase Kinase, domain 1"/>
    <property type="match status" value="1"/>
</dbReference>
<proteinExistence type="predicted"/>
<dbReference type="Pfam" id="PF16919">
    <property type="entry name" value="PknG_rubred"/>
    <property type="match status" value="1"/>
</dbReference>
<dbReference type="InterPro" id="IPR031636">
    <property type="entry name" value="PknG_TPR"/>
</dbReference>
<dbReference type="CDD" id="cd14014">
    <property type="entry name" value="STKc_PknB_like"/>
    <property type="match status" value="1"/>
</dbReference>
<keyword evidence="4" id="KW-0808">Transferase</keyword>
<dbReference type="Pfam" id="PF07714">
    <property type="entry name" value="PK_Tyr_Ser-Thr"/>
    <property type="match status" value="1"/>
</dbReference>
<evidence type="ECO:0000313" key="13">
    <source>
        <dbReference type="Proteomes" id="UP001596484"/>
    </source>
</evidence>
<feature type="compositionally biased region" description="Polar residues" evidence="10">
    <location>
        <begin position="1"/>
        <end position="44"/>
    </location>
</feature>
<dbReference type="InterPro" id="IPR000719">
    <property type="entry name" value="Prot_kinase_dom"/>
</dbReference>
<comment type="caution">
    <text evidence="12">The sequence shown here is derived from an EMBL/GenBank/DDBJ whole genome shotgun (WGS) entry which is preliminary data.</text>
</comment>
<evidence type="ECO:0000256" key="7">
    <source>
        <dbReference type="ARBA" id="ARBA00022840"/>
    </source>
</evidence>
<evidence type="ECO:0000256" key="4">
    <source>
        <dbReference type="ARBA" id="ARBA00022679"/>
    </source>
</evidence>
<dbReference type="SUPFAM" id="SSF56112">
    <property type="entry name" value="Protein kinase-like (PK-like)"/>
    <property type="match status" value="1"/>
</dbReference>